<dbReference type="PROSITE" id="PS50943">
    <property type="entry name" value="HTH_CROC1"/>
    <property type="match status" value="1"/>
</dbReference>
<dbReference type="RefSeq" id="WP_246372775.1">
    <property type="nucleotide sequence ID" value="NZ_JACIEN010000001.1"/>
</dbReference>
<reference evidence="2 3" key="1">
    <citation type="submission" date="2020-08" db="EMBL/GenBank/DDBJ databases">
        <title>Genomic Encyclopedia of Type Strains, Phase IV (KMG-IV): sequencing the most valuable type-strain genomes for metagenomic binning, comparative biology and taxonomic classification.</title>
        <authorList>
            <person name="Goeker M."/>
        </authorList>
    </citation>
    <scope>NUCLEOTIDE SEQUENCE [LARGE SCALE GENOMIC DNA]</scope>
    <source>
        <strain evidence="2 3">DSM 103737</strain>
    </source>
</reference>
<protein>
    <submittedName>
        <fullName evidence="2">Transcriptional regulator with XRE-family HTH domain</fullName>
    </submittedName>
</protein>
<dbReference type="InterPro" id="IPR010982">
    <property type="entry name" value="Lambda_DNA-bd_dom_sf"/>
</dbReference>
<keyword evidence="3" id="KW-1185">Reference proteome</keyword>
<dbReference type="InterPro" id="IPR001387">
    <property type="entry name" value="Cro/C1-type_HTH"/>
</dbReference>
<dbReference type="GO" id="GO:0003700">
    <property type="term" value="F:DNA-binding transcription factor activity"/>
    <property type="evidence" value="ECO:0007669"/>
    <property type="project" value="InterPro"/>
</dbReference>
<dbReference type="GO" id="GO:0006352">
    <property type="term" value="P:DNA-templated transcription initiation"/>
    <property type="evidence" value="ECO:0007669"/>
    <property type="project" value="InterPro"/>
</dbReference>
<dbReference type="SMART" id="SM00530">
    <property type="entry name" value="HTH_XRE"/>
    <property type="match status" value="1"/>
</dbReference>
<evidence type="ECO:0000313" key="2">
    <source>
        <dbReference type="EMBL" id="MBB4015377.1"/>
    </source>
</evidence>
<dbReference type="GO" id="GO:0003677">
    <property type="term" value="F:DNA binding"/>
    <property type="evidence" value="ECO:0007669"/>
    <property type="project" value="InterPro"/>
</dbReference>
<evidence type="ECO:0000313" key="3">
    <source>
        <dbReference type="Proteomes" id="UP000577362"/>
    </source>
</evidence>
<dbReference type="CDD" id="cd00093">
    <property type="entry name" value="HTH_XRE"/>
    <property type="match status" value="1"/>
</dbReference>
<dbReference type="InterPro" id="IPR000943">
    <property type="entry name" value="RNA_pol_sigma70"/>
</dbReference>
<dbReference type="Gene3D" id="1.10.260.40">
    <property type="entry name" value="lambda repressor-like DNA-binding domains"/>
    <property type="match status" value="1"/>
</dbReference>
<accession>A0A840BYN7</accession>
<dbReference type="AlphaFoldDB" id="A0A840BYN7"/>
<dbReference type="Proteomes" id="UP000577362">
    <property type="component" value="Unassembled WGS sequence"/>
</dbReference>
<dbReference type="EMBL" id="JACIEN010000001">
    <property type="protein sequence ID" value="MBB4015377.1"/>
    <property type="molecule type" value="Genomic_DNA"/>
</dbReference>
<organism evidence="2 3">
    <name type="scientific">Chelatococcus caeni</name>
    <dbReference type="NCBI Taxonomy" id="1348468"/>
    <lineage>
        <taxon>Bacteria</taxon>
        <taxon>Pseudomonadati</taxon>
        <taxon>Pseudomonadota</taxon>
        <taxon>Alphaproteobacteria</taxon>
        <taxon>Hyphomicrobiales</taxon>
        <taxon>Chelatococcaceae</taxon>
        <taxon>Chelatococcus</taxon>
    </lineage>
</organism>
<dbReference type="SUPFAM" id="SSF47413">
    <property type="entry name" value="lambda repressor-like DNA-binding domains"/>
    <property type="match status" value="1"/>
</dbReference>
<dbReference type="Pfam" id="PF13560">
    <property type="entry name" value="HTH_31"/>
    <property type="match status" value="1"/>
</dbReference>
<gene>
    <name evidence="2" type="ORF">GGR16_000383</name>
</gene>
<feature type="domain" description="HTH cro/C1-type" evidence="1">
    <location>
        <begin position="15"/>
        <end position="68"/>
    </location>
</feature>
<evidence type="ECO:0000259" key="1">
    <source>
        <dbReference type="PROSITE" id="PS50943"/>
    </source>
</evidence>
<dbReference type="PROSITE" id="PS00716">
    <property type="entry name" value="SIGMA70_2"/>
    <property type="match status" value="1"/>
</dbReference>
<comment type="caution">
    <text evidence="2">The sequence shown here is derived from an EMBL/GenBank/DDBJ whole genome shotgun (WGS) entry which is preliminary data.</text>
</comment>
<proteinExistence type="predicted"/>
<sequence>MKENNSRFLEIGLRLRAYRLGRGITAEQVADRLEMSRAAIYRLEKGEVVKIETIQRIADLLDVSVASLLGVSVEYYDNAVAYFERMRQLEEGAEQILAHFAPFSYLLSSDEYAHAVELAIRETVIGDVEEGEVAPEVEALVRILRERRGHASRRRPGIVSIVGLQDIERLLRSGVIGRFDLPEEEAVERRAIARREILRLADLLEEEPIGIQIGIVEETLPQQTFQIFRQKERTFVAMSPFRFADHPNIRNGVAMVTEAPDAVQLFDNLIASLWRRAAKGREGAERLRQVVERVEAGARDA</sequence>
<name>A0A840BYN7_9HYPH</name>